<feature type="compositionally biased region" description="Basic residues" evidence="1">
    <location>
        <begin position="30"/>
        <end position="47"/>
    </location>
</feature>
<name>A0ABN9U8P9_9DINO</name>
<dbReference type="Proteomes" id="UP001189429">
    <property type="component" value="Unassembled WGS sequence"/>
</dbReference>
<feature type="region of interest" description="Disordered" evidence="1">
    <location>
        <begin position="186"/>
        <end position="214"/>
    </location>
</feature>
<dbReference type="EMBL" id="CAUYUJ010015546">
    <property type="protein sequence ID" value="CAK0855354.1"/>
    <property type="molecule type" value="Genomic_DNA"/>
</dbReference>
<feature type="compositionally biased region" description="Basic and acidic residues" evidence="1">
    <location>
        <begin position="196"/>
        <end position="207"/>
    </location>
</feature>
<reference evidence="2" key="1">
    <citation type="submission" date="2023-10" db="EMBL/GenBank/DDBJ databases">
        <authorList>
            <person name="Chen Y."/>
            <person name="Shah S."/>
            <person name="Dougan E. K."/>
            <person name="Thang M."/>
            <person name="Chan C."/>
        </authorList>
    </citation>
    <scope>NUCLEOTIDE SEQUENCE [LARGE SCALE GENOMIC DNA]</scope>
</reference>
<accession>A0ABN9U8P9</accession>
<sequence length="234" mass="25637">MAMEPKTDQQGLPSGAEAVQDGHDGGAHTWQRRSRSQMHRFRRRARMLRMGATVGVPPGLEKLGDEKYDGKNDMAAEQPLPGGHPESGPRQGKAEEEEENEYCADENDAKGHTACEEDMDAGLCDTVYDSLSLLTARASRQSAPRVVEEDELDAHLPVGWQKASNTWVKAGLMEWTQGLRFTSTEFMPDPSPSLDATREFPSEREETSTIPIKTAVSVPPSAFAGLGRGWATEP</sequence>
<evidence type="ECO:0000313" key="2">
    <source>
        <dbReference type="EMBL" id="CAK0855354.1"/>
    </source>
</evidence>
<evidence type="ECO:0000256" key="1">
    <source>
        <dbReference type="SAM" id="MobiDB-lite"/>
    </source>
</evidence>
<feature type="compositionally biased region" description="Acidic residues" evidence="1">
    <location>
        <begin position="95"/>
        <end position="105"/>
    </location>
</feature>
<feature type="region of interest" description="Disordered" evidence="1">
    <location>
        <begin position="1"/>
        <end position="105"/>
    </location>
</feature>
<protein>
    <submittedName>
        <fullName evidence="2">Uncharacterized protein</fullName>
    </submittedName>
</protein>
<gene>
    <name evidence="2" type="ORF">PCOR1329_LOCUS46128</name>
</gene>
<evidence type="ECO:0000313" key="3">
    <source>
        <dbReference type="Proteomes" id="UP001189429"/>
    </source>
</evidence>
<keyword evidence="3" id="KW-1185">Reference proteome</keyword>
<comment type="caution">
    <text evidence="2">The sequence shown here is derived from an EMBL/GenBank/DDBJ whole genome shotgun (WGS) entry which is preliminary data.</text>
</comment>
<feature type="compositionally biased region" description="Basic and acidic residues" evidence="1">
    <location>
        <begin position="62"/>
        <end position="74"/>
    </location>
</feature>
<proteinExistence type="predicted"/>
<organism evidence="2 3">
    <name type="scientific">Prorocentrum cordatum</name>
    <dbReference type="NCBI Taxonomy" id="2364126"/>
    <lineage>
        <taxon>Eukaryota</taxon>
        <taxon>Sar</taxon>
        <taxon>Alveolata</taxon>
        <taxon>Dinophyceae</taxon>
        <taxon>Prorocentrales</taxon>
        <taxon>Prorocentraceae</taxon>
        <taxon>Prorocentrum</taxon>
    </lineage>
</organism>